<dbReference type="AlphaFoldDB" id="A0A6A3I323"/>
<reference evidence="2 3" key="1">
    <citation type="submission" date="2018-09" db="EMBL/GenBank/DDBJ databases">
        <title>Genomic investigation of the strawberry pathogen Phytophthora fragariae indicates pathogenicity is determined by transcriptional variation in three key races.</title>
        <authorList>
            <person name="Adams T.M."/>
            <person name="Armitage A.D."/>
            <person name="Sobczyk M.K."/>
            <person name="Bates H.J."/>
            <person name="Dunwell J.M."/>
            <person name="Nellist C.F."/>
            <person name="Harrison R.J."/>
        </authorList>
    </citation>
    <scope>NUCLEOTIDE SEQUENCE [LARGE SCALE GENOMIC DNA]</scope>
    <source>
        <strain evidence="2 3">SCRP245</strain>
    </source>
</reference>
<dbReference type="Proteomes" id="UP000460718">
    <property type="component" value="Unassembled WGS sequence"/>
</dbReference>
<comment type="caution">
    <text evidence="2">The sequence shown here is derived from an EMBL/GenBank/DDBJ whole genome shotgun (WGS) entry which is preliminary data.</text>
</comment>
<dbReference type="EMBL" id="QXFW01002650">
    <property type="protein sequence ID" value="KAE8976600.1"/>
    <property type="molecule type" value="Genomic_DNA"/>
</dbReference>
<protein>
    <submittedName>
        <fullName evidence="2">Uncharacterized protein</fullName>
    </submittedName>
</protein>
<evidence type="ECO:0000313" key="2">
    <source>
        <dbReference type="EMBL" id="KAE8976600.1"/>
    </source>
</evidence>
<evidence type="ECO:0000313" key="3">
    <source>
        <dbReference type="Proteomes" id="UP000460718"/>
    </source>
</evidence>
<proteinExistence type="predicted"/>
<sequence>MQNHASGPSSSATTRKAYSVAKHREHPEYKTFAGALVALLENGQASLDVHQFQEL</sequence>
<name>A0A6A3I323_9STRA</name>
<organism evidence="2 3">
    <name type="scientific">Phytophthora fragariae</name>
    <dbReference type="NCBI Taxonomy" id="53985"/>
    <lineage>
        <taxon>Eukaryota</taxon>
        <taxon>Sar</taxon>
        <taxon>Stramenopiles</taxon>
        <taxon>Oomycota</taxon>
        <taxon>Peronosporomycetes</taxon>
        <taxon>Peronosporales</taxon>
        <taxon>Peronosporaceae</taxon>
        <taxon>Phytophthora</taxon>
    </lineage>
</organism>
<accession>A0A6A3I323</accession>
<feature type="region of interest" description="Disordered" evidence="1">
    <location>
        <begin position="1"/>
        <end position="24"/>
    </location>
</feature>
<feature type="compositionally biased region" description="Polar residues" evidence="1">
    <location>
        <begin position="1"/>
        <end position="16"/>
    </location>
</feature>
<gene>
    <name evidence="2" type="ORF">PF011_g23980</name>
</gene>
<evidence type="ECO:0000256" key="1">
    <source>
        <dbReference type="SAM" id="MobiDB-lite"/>
    </source>
</evidence>